<dbReference type="Proteomes" id="UP001595683">
    <property type="component" value="Unassembled WGS sequence"/>
</dbReference>
<reference evidence="4" key="1">
    <citation type="journal article" date="2019" name="Int. J. Syst. Evol. Microbiol.">
        <title>The Global Catalogue of Microorganisms (GCM) 10K type strain sequencing project: providing services to taxonomists for standard genome sequencing and annotation.</title>
        <authorList>
            <consortium name="The Broad Institute Genomics Platform"/>
            <consortium name="The Broad Institute Genome Sequencing Center for Infectious Disease"/>
            <person name="Wu L."/>
            <person name="Ma J."/>
        </authorList>
    </citation>
    <scope>NUCLEOTIDE SEQUENCE [LARGE SCALE GENOMIC DNA]</scope>
    <source>
        <strain evidence="4">KCTC 42224</strain>
    </source>
</reference>
<dbReference type="EMBL" id="JBHRYE010000022">
    <property type="protein sequence ID" value="MFC3672643.1"/>
    <property type="molecule type" value="Genomic_DNA"/>
</dbReference>
<evidence type="ECO:0000313" key="3">
    <source>
        <dbReference type="EMBL" id="MFC3672643.1"/>
    </source>
</evidence>
<dbReference type="Gene3D" id="3.40.50.1820">
    <property type="entry name" value="alpha/beta hydrolase"/>
    <property type="match status" value="1"/>
</dbReference>
<evidence type="ECO:0000313" key="4">
    <source>
        <dbReference type="Proteomes" id="UP001595683"/>
    </source>
</evidence>
<organism evidence="3 4">
    <name type="scientific">Novosphingobium pokkalii</name>
    <dbReference type="NCBI Taxonomy" id="1770194"/>
    <lineage>
        <taxon>Bacteria</taxon>
        <taxon>Pseudomonadati</taxon>
        <taxon>Pseudomonadota</taxon>
        <taxon>Alphaproteobacteria</taxon>
        <taxon>Sphingomonadales</taxon>
        <taxon>Sphingomonadaceae</taxon>
        <taxon>Novosphingobium</taxon>
    </lineage>
</organism>
<feature type="compositionally biased region" description="Basic and acidic residues" evidence="1">
    <location>
        <begin position="46"/>
        <end position="59"/>
    </location>
</feature>
<gene>
    <name evidence="3" type="ORF">ACFOOT_14565</name>
</gene>
<evidence type="ECO:0000256" key="1">
    <source>
        <dbReference type="SAM" id="MobiDB-lite"/>
    </source>
</evidence>
<feature type="region of interest" description="Disordered" evidence="1">
    <location>
        <begin position="45"/>
        <end position="70"/>
    </location>
</feature>
<comment type="caution">
    <text evidence="3">The sequence shown here is derived from an EMBL/GenBank/DDBJ whole genome shotgun (WGS) entry which is preliminary data.</text>
</comment>
<dbReference type="InterPro" id="IPR029058">
    <property type="entry name" value="AB_hydrolase_fold"/>
</dbReference>
<keyword evidence="2" id="KW-0732">Signal</keyword>
<protein>
    <submittedName>
        <fullName evidence="3">S10 family peptidase</fullName>
    </submittedName>
</protein>
<proteinExistence type="predicted"/>
<feature type="chain" id="PRO_5045376959" evidence="2">
    <location>
        <begin position="44"/>
        <end position="574"/>
    </location>
</feature>
<name>A0ABV7V902_9SPHN</name>
<accession>A0ABV7V902</accession>
<keyword evidence="4" id="KW-1185">Reference proteome</keyword>
<evidence type="ECO:0000256" key="2">
    <source>
        <dbReference type="SAM" id="SignalP"/>
    </source>
</evidence>
<dbReference type="Pfam" id="PF00450">
    <property type="entry name" value="Peptidase_S10"/>
    <property type="match status" value="1"/>
</dbReference>
<dbReference type="InterPro" id="IPR001563">
    <property type="entry name" value="Peptidase_S10"/>
</dbReference>
<dbReference type="SUPFAM" id="SSF53474">
    <property type="entry name" value="alpha/beta-Hydrolases"/>
    <property type="match status" value="1"/>
</dbReference>
<sequence length="574" mass="62438">MTARAFDAPANWFRLKRNCPLRRTLSLAAAVSLLALQPALALAKPADADTKAESAKTDDPDGIPDPDSATTTRFFKPRKVLSGGTVTVGGQKIDYTAEAGTVVVHQADWDDTDWRETAAAGKGKDEAKDAPAEASMFYTAYFKKGAPSADRPITFLFNGGPGSATVWLHMGAFGPRRVITANDSHTPPAPYNLVDNAYSLLDASDLVFIDAPGAGWSRIAGKDKEKAFWGVDQDVHAFREFIKAFLSEHGRWNSPKFLLGESYGTPRASALVNALQSDDSVDFNGVVLLSAILNFDLSADGPQNNPGVDNAYVVSLPTVAATAWYHNRLPGTRPAELEPFLREVEHFATTDYAMALMQGTTLPDAQRQDMAKRLASYTGIPAEYWLRSNLRLNVGQVMQHLQEEQGLTTGRLDTRFSGPTLDPTAKEAGYDPQSAAISSAYISAFNAYARDSLHYATQATYKPFAGNQEWDMTHRLPDGSRSESGPLNVMPDLANAMKQNPQLKVLLAGGYYDLATPYFEGLFEMRHLPMAASLQGNISYAYYPSGHMVYANEASLKGFHDATAAFIARNSGKH</sequence>
<feature type="signal peptide" evidence="2">
    <location>
        <begin position="1"/>
        <end position="43"/>
    </location>
</feature>
<dbReference type="RefSeq" id="WP_191323586.1">
    <property type="nucleotide sequence ID" value="NZ_BMZP01000004.1"/>
</dbReference>